<protein>
    <submittedName>
        <fullName evidence="2">Uncharacterized protein</fullName>
    </submittedName>
</protein>
<evidence type="ECO:0000313" key="2">
    <source>
        <dbReference type="EMBL" id="GMN41263.1"/>
    </source>
</evidence>
<accession>A0AA88A8R7</accession>
<dbReference type="AlphaFoldDB" id="A0AA88A8R7"/>
<feature type="region of interest" description="Disordered" evidence="1">
    <location>
        <begin position="1"/>
        <end position="54"/>
    </location>
</feature>
<dbReference type="EMBL" id="BTGU01000012">
    <property type="protein sequence ID" value="GMN41263.1"/>
    <property type="molecule type" value="Genomic_DNA"/>
</dbReference>
<organism evidence="2 3">
    <name type="scientific">Ficus carica</name>
    <name type="common">Common fig</name>
    <dbReference type="NCBI Taxonomy" id="3494"/>
    <lineage>
        <taxon>Eukaryota</taxon>
        <taxon>Viridiplantae</taxon>
        <taxon>Streptophyta</taxon>
        <taxon>Embryophyta</taxon>
        <taxon>Tracheophyta</taxon>
        <taxon>Spermatophyta</taxon>
        <taxon>Magnoliopsida</taxon>
        <taxon>eudicotyledons</taxon>
        <taxon>Gunneridae</taxon>
        <taxon>Pentapetalae</taxon>
        <taxon>rosids</taxon>
        <taxon>fabids</taxon>
        <taxon>Rosales</taxon>
        <taxon>Moraceae</taxon>
        <taxon>Ficeae</taxon>
        <taxon>Ficus</taxon>
    </lineage>
</organism>
<dbReference type="Proteomes" id="UP001187192">
    <property type="component" value="Unassembled WGS sequence"/>
</dbReference>
<comment type="caution">
    <text evidence="2">The sequence shown here is derived from an EMBL/GenBank/DDBJ whole genome shotgun (WGS) entry which is preliminary data.</text>
</comment>
<keyword evidence="3" id="KW-1185">Reference proteome</keyword>
<sequence length="120" mass="13404">MALQWARDASSGGADQCRDRRSCPANGGHLISRRRQDEIANKSPIAMEKQSGGGFRNFANNLTGEMMFRELNRDAETTHSDLRRWGDGGCSRKFRDAFSSDMETATEAAAMVFMVLRVRV</sequence>
<proteinExistence type="predicted"/>
<gene>
    <name evidence="2" type="ORF">TIFTF001_010491</name>
</gene>
<evidence type="ECO:0000256" key="1">
    <source>
        <dbReference type="SAM" id="MobiDB-lite"/>
    </source>
</evidence>
<evidence type="ECO:0000313" key="3">
    <source>
        <dbReference type="Proteomes" id="UP001187192"/>
    </source>
</evidence>
<reference evidence="2" key="1">
    <citation type="submission" date="2023-07" db="EMBL/GenBank/DDBJ databases">
        <title>draft genome sequence of fig (Ficus carica).</title>
        <authorList>
            <person name="Takahashi T."/>
            <person name="Nishimura K."/>
        </authorList>
    </citation>
    <scope>NUCLEOTIDE SEQUENCE</scope>
</reference>
<name>A0AA88A8R7_FICCA</name>